<dbReference type="PROSITE" id="PS51257">
    <property type="entry name" value="PROKAR_LIPOPROTEIN"/>
    <property type="match status" value="1"/>
</dbReference>
<dbReference type="RefSeq" id="WP_127079229.1">
    <property type="nucleotide sequence ID" value="NZ_RSCL01000002.1"/>
</dbReference>
<dbReference type="OrthoDB" id="511019at2"/>
<feature type="region of interest" description="Disordered" evidence="1">
    <location>
        <begin position="168"/>
        <end position="190"/>
    </location>
</feature>
<gene>
    <name evidence="2" type="ORF">DSM106972_008600</name>
</gene>
<evidence type="ECO:0000313" key="2">
    <source>
        <dbReference type="EMBL" id="RUT08807.1"/>
    </source>
</evidence>
<sequence>MKKILILGMLAIVGCQTTPQSSQIPTSTETKVTTTTSQVIETVAPTPTILTTLPPLPIPTPTIIQTLPPLPPLTTQKTPLTIAPNIDKPIPSSQKLAENIRSSIGCGVVNEEYRIKVAAMAVALANPKATEQLTESQFYQAVKQNIIKNQAKTNNLVAEFRASNCGAQSKNVNTNTQQTQKAQKAPTPTDKVILEQSGSCQDLNARGISNINVRINPWAKALDQDKDGIACESN</sequence>
<evidence type="ECO:0008006" key="4">
    <source>
        <dbReference type="Google" id="ProtNLM"/>
    </source>
</evidence>
<reference evidence="2" key="1">
    <citation type="submission" date="2018-12" db="EMBL/GenBank/DDBJ databases">
        <authorList>
            <person name="Will S."/>
            <person name="Neumann-Schaal M."/>
            <person name="Henke P."/>
        </authorList>
    </citation>
    <scope>NUCLEOTIDE SEQUENCE</scope>
    <source>
        <strain evidence="2">PCC 7102</strain>
    </source>
</reference>
<dbReference type="Proteomes" id="UP000271624">
    <property type="component" value="Unassembled WGS sequence"/>
</dbReference>
<organism evidence="2 3">
    <name type="scientific">Dulcicalothrix desertica PCC 7102</name>
    <dbReference type="NCBI Taxonomy" id="232991"/>
    <lineage>
        <taxon>Bacteria</taxon>
        <taxon>Bacillati</taxon>
        <taxon>Cyanobacteriota</taxon>
        <taxon>Cyanophyceae</taxon>
        <taxon>Nostocales</taxon>
        <taxon>Calotrichaceae</taxon>
        <taxon>Dulcicalothrix</taxon>
    </lineage>
</organism>
<evidence type="ECO:0000256" key="1">
    <source>
        <dbReference type="SAM" id="MobiDB-lite"/>
    </source>
</evidence>
<dbReference type="EMBL" id="RSCL01000002">
    <property type="protein sequence ID" value="RUT08807.1"/>
    <property type="molecule type" value="Genomic_DNA"/>
</dbReference>
<comment type="caution">
    <text evidence="2">The sequence shown here is derived from an EMBL/GenBank/DDBJ whole genome shotgun (WGS) entry which is preliminary data.</text>
</comment>
<name>A0A433VRS8_9CYAN</name>
<keyword evidence="3" id="KW-1185">Reference proteome</keyword>
<protein>
    <recommendedName>
        <fullName evidence="4">Excalibur calcium-binding domain-containing protein</fullName>
    </recommendedName>
</protein>
<proteinExistence type="predicted"/>
<reference evidence="2" key="2">
    <citation type="journal article" date="2019" name="Genome Biol. Evol.">
        <title>Day and night: Metabolic profiles and evolutionary relationships of six axenic non-marine cyanobacteria.</title>
        <authorList>
            <person name="Will S.E."/>
            <person name="Henke P."/>
            <person name="Boedeker C."/>
            <person name="Huang S."/>
            <person name="Brinkmann H."/>
            <person name="Rohde M."/>
            <person name="Jarek M."/>
            <person name="Friedl T."/>
            <person name="Seufert S."/>
            <person name="Schumacher M."/>
            <person name="Overmann J."/>
            <person name="Neumann-Schaal M."/>
            <person name="Petersen J."/>
        </authorList>
    </citation>
    <scope>NUCLEOTIDE SEQUENCE [LARGE SCALE GENOMIC DNA]</scope>
    <source>
        <strain evidence="2">PCC 7102</strain>
    </source>
</reference>
<evidence type="ECO:0000313" key="3">
    <source>
        <dbReference type="Proteomes" id="UP000271624"/>
    </source>
</evidence>
<accession>A0A433VRS8</accession>
<dbReference type="AlphaFoldDB" id="A0A433VRS8"/>
<feature type="compositionally biased region" description="Low complexity" evidence="1">
    <location>
        <begin position="173"/>
        <end position="189"/>
    </location>
</feature>